<keyword evidence="5 6" id="KW-0472">Membrane</keyword>
<evidence type="ECO:0000256" key="1">
    <source>
        <dbReference type="ARBA" id="ARBA00004651"/>
    </source>
</evidence>
<accession>A0ABP7N6J7</accession>
<dbReference type="Proteomes" id="UP001501591">
    <property type="component" value="Unassembled WGS sequence"/>
</dbReference>
<reference evidence="8" key="1">
    <citation type="journal article" date="2019" name="Int. J. Syst. Evol. Microbiol.">
        <title>The Global Catalogue of Microorganisms (GCM) 10K type strain sequencing project: providing services to taxonomists for standard genome sequencing and annotation.</title>
        <authorList>
            <consortium name="The Broad Institute Genomics Platform"/>
            <consortium name="The Broad Institute Genome Sequencing Center for Infectious Disease"/>
            <person name="Wu L."/>
            <person name="Ma J."/>
        </authorList>
    </citation>
    <scope>NUCLEOTIDE SEQUENCE [LARGE SCALE GENOMIC DNA]</scope>
    <source>
        <strain evidence="8">JCM 17024</strain>
    </source>
</reference>
<feature type="transmembrane region" description="Helical" evidence="6">
    <location>
        <begin position="118"/>
        <end position="144"/>
    </location>
</feature>
<dbReference type="PANTHER" id="PTHR30482:SF20">
    <property type="entry name" value="HIGH-AFFINITY BRANCHED-CHAIN AMINO ACID TRANSPORT SYSTEM PERMEASE PROTEIN LIVM"/>
    <property type="match status" value="1"/>
</dbReference>
<organism evidence="7 8">
    <name type="scientific">Microbacterium soli</name>
    <dbReference type="NCBI Taxonomy" id="446075"/>
    <lineage>
        <taxon>Bacteria</taxon>
        <taxon>Bacillati</taxon>
        <taxon>Actinomycetota</taxon>
        <taxon>Actinomycetes</taxon>
        <taxon>Micrococcales</taxon>
        <taxon>Microbacteriaceae</taxon>
        <taxon>Microbacterium</taxon>
    </lineage>
</organism>
<dbReference type="InterPro" id="IPR043428">
    <property type="entry name" value="LivM-like"/>
</dbReference>
<name>A0ABP7N6J7_9MICO</name>
<feature type="transmembrane region" description="Helical" evidence="6">
    <location>
        <begin position="34"/>
        <end position="56"/>
    </location>
</feature>
<keyword evidence="4 6" id="KW-1133">Transmembrane helix</keyword>
<dbReference type="PANTHER" id="PTHR30482">
    <property type="entry name" value="HIGH-AFFINITY BRANCHED-CHAIN AMINO ACID TRANSPORT SYSTEM PERMEASE"/>
    <property type="match status" value="1"/>
</dbReference>
<feature type="transmembrane region" description="Helical" evidence="6">
    <location>
        <begin position="206"/>
        <end position="238"/>
    </location>
</feature>
<dbReference type="EMBL" id="BAABCP010000001">
    <property type="protein sequence ID" value="GAA3938438.1"/>
    <property type="molecule type" value="Genomic_DNA"/>
</dbReference>
<feature type="transmembrane region" description="Helical" evidence="6">
    <location>
        <begin position="175"/>
        <end position="194"/>
    </location>
</feature>
<comment type="subcellular location">
    <subcellularLocation>
        <location evidence="1">Cell membrane</location>
        <topology evidence="1">Multi-pass membrane protein</topology>
    </subcellularLocation>
</comment>
<evidence type="ECO:0000256" key="6">
    <source>
        <dbReference type="SAM" id="Phobius"/>
    </source>
</evidence>
<evidence type="ECO:0000256" key="3">
    <source>
        <dbReference type="ARBA" id="ARBA00022692"/>
    </source>
</evidence>
<evidence type="ECO:0000256" key="5">
    <source>
        <dbReference type="ARBA" id="ARBA00023136"/>
    </source>
</evidence>
<keyword evidence="3 6" id="KW-0812">Transmembrane</keyword>
<comment type="caution">
    <text evidence="7">The sequence shown here is derived from an EMBL/GenBank/DDBJ whole genome shotgun (WGS) entry which is preliminary data.</text>
</comment>
<dbReference type="InterPro" id="IPR001851">
    <property type="entry name" value="ABC_transp_permease"/>
</dbReference>
<evidence type="ECO:0000313" key="8">
    <source>
        <dbReference type="Proteomes" id="UP001501591"/>
    </source>
</evidence>
<feature type="transmembrane region" description="Helical" evidence="6">
    <location>
        <begin position="63"/>
        <end position="82"/>
    </location>
</feature>
<keyword evidence="8" id="KW-1185">Reference proteome</keyword>
<keyword evidence="2" id="KW-1003">Cell membrane</keyword>
<dbReference type="CDD" id="cd06581">
    <property type="entry name" value="TM_PBP1_LivM_like"/>
    <property type="match status" value="1"/>
</dbReference>
<sequence>MTGWFASNVILIQTTLTTTLLALSLQIPIRLGVFSFAGIGAFGIGGYTAAIAMVHLGWPTYPAILLGVVVAAVATYILGVIVQRLSGLYLGMATLAFTLIISVLAVNGGSLTGGAAGLFGAVGTIDVPQILLIVVGVVLVVSYFETGSRGRRADAVREDPSLAAAMGIHVSRYRLMAFLASGAIGGLAGAITTLRRTAISPAEVNFGLIVLALTVIIVGGIGSWVGVLIGAVVFVWLPTWVAFVGQWEDLIYGTIVVLAAVFMPDGAHGVIKMLIRRLRVRISREPRTFETAALPSIRAVRDRPDSRGLVRDGVDS</sequence>
<evidence type="ECO:0000313" key="7">
    <source>
        <dbReference type="EMBL" id="GAA3938438.1"/>
    </source>
</evidence>
<evidence type="ECO:0000256" key="2">
    <source>
        <dbReference type="ARBA" id="ARBA00022475"/>
    </source>
</evidence>
<proteinExistence type="predicted"/>
<feature type="transmembrane region" description="Helical" evidence="6">
    <location>
        <begin position="250"/>
        <end position="275"/>
    </location>
</feature>
<evidence type="ECO:0000256" key="4">
    <source>
        <dbReference type="ARBA" id="ARBA00022989"/>
    </source>
</evidence>
<gene>
    <name evidence="7" type="ORF">GCM10022383_15690</name>
</gene>
<feature type="transmembrane region" description="Helical" evidence="6">
    <location>
        <begin position="88"/>
        <end position="106"/>
    </location>
</feature>
<dbReference type="Pfam" id="PF02653">
    <property type="entry name" value="BPD_transp_2"/>
    <property type="match status" value="1"/>
</dbReference>
<dbReference type="RefSeq" id="WP_344818985.1">
    <property type="nucleotide sequence ID" value="NZ_BAABCP010000001.1"/>
</dbReference>
<protein>
    <submittedName>
        <fullName evidence="7">Branched-chain amino acid ABC transporter permease</fullName>
    </submittedName>
</protein>